<evidence type="ECO:0000256" key="5">
    <source>
        <dbReference type="ARBA" id="ARBA00023136"/>
    </source>
</evidence>
<dbReference type="OrthoDB" id="2148490at2759"/>
<evidence type="ECO:0000313" key="8">
    <source>
        <dbReference type="EMBL" id="PRW61217.1"/>
    </source>
</evidence>
<accession>A0A2P6U4I8</accession>
<keyword evidence="3 6" id="KW-0812">Transmembrane</keyword>
<evidence type="ECO:0000313" key="9">
    <source>
        <dbReference type="Proteomes" id="UP000239899"/>
    </source>
</evidence>
<keyword evidence="9" id="KW-1185">Reference proteome</keyword>
<comment type="caution">
    <text evidence="8">The sequence shown here is derived from an EMBL/GenBank/DDBJ whole genome shotgun (WGS) entry which is preliminary data.</text>
</comment>
<dbReference type="GO" id="GO:0010027">
    <property type="term" value="P:thylakoid membrane organization"/>
    <property type="evidence" value="ECO:0007669"/>
    <property type="project" value="TreeGrafter"/>
</dbReference>
<dbReference type="Proteomes" id="UP000239899">
    <property type="component" value="Unassembled WGS sequence"/>
</dbReference>
<organism evidence="8 9">
    <name type="scientific">Chlorella sorokiniana</name>
    <name type="common">Freshwater green alga</name>
    <dbReference type="NCBI Taxonomy" id="3076"/>
    <lineage>
        <taxon>Eukaryota</taxon>
        <taxon>Viridiplantae</taxon>
        <taxon>Chlorophyta</taxon>
        <taxon>core chlorophytes</taxon>
        <taxon>Trebouxiophyceae</taxon>
        <taxon>Chlorellales</taxon>
        <taxon>Chlorellaceae</taxon>
        <taxon>Chlorella clade</taxon>
        <taxon>Chlorella</taxon>
    </lineage>
</organism>
<evidence type="ECO:0000259" key="7">
    <source>
        <dbReference type="Pfam" id="PF02096"/>
    </source>
</evidence>
<evidence type="ECO:0000256" key="1">
    <source>
        <dbReference type="ARBA" id="ARBA00004141"/>
    </source>
</evidence>
<dbReference type="PANTHER" id="PTHR12428">
    <property type="entry name" value="OXA1"/>
    <property type="match status" value="1"/>
</dbReference>
<dbReference type="Pfam" id="PF02096">
    <property type="entry name" value="60KD_IMP"/>
    <property type="match status" value="1"/>
</dbReference>
<dbReference type="CDD" id="cd20070">
    <property type="entry name" value="5TM_YidC_Alb3"/>
    <property type="match status" value="1"/>
</dbReference>
<dbReference type="PANTHER" id="PTHR12428:SF14">
    <property type="entry name" value="ALBINO3-LIKE PROTEIN 1, CHLOROPLASTIC"/>
    <property type="match status" value="1"/>
</dbReference>
<dbReference type="InterPro" id="IPR047196">
    <property type="entry name" value="YidC_ALB_C"/>
</dbReference>
<evidence type="ECO:0000256" key="2">
    <source>
        <dbReference type="ARBA" id="ARBA00010583"/>
    </source>
</evidence>
<evidence type="ECO:0000256" key="4">
    <source>
        <dbReference type="ARBA" id="ARBA00022989"/>
    </source>
</evidence>
<dbReference type="InterPro" id="IPR028055">
    <property type="entry name" value="YidC/Oxa/ALB_C"/>
</dbReference>
<keyword evidence="4" id="KW-1133">Transmembrane helix</keyword>
<dbReference type="AlphaFoldDB" id="A0A2P6U4I8"/>
<dbReference type="GO" id="GO:0032977">
    <property type="term" value="F:membrane insertase activity"/>
    <property type="evidence" value="ECO:0007669"/>
    <property type="project" value="InterPro"/>
</dbReference>
<dbReference type="EMBL" id="LHPG02000001">
    <property type="protein sequence ID" value="PRW61217.1"/>
    <property type="molecule type" value="Genomic_DNA"/>
</dbReference>
<evidence type="ECO:0000256" key="6">
    <source>
        <dbReference type="RuleBase" id="RU003945"/>
    </source>
</evidence>
<name>A0A2P6U4I8_CHLSO</name>
<feature type="domain" description="Membrane insertase YidC/Oxa/ALB C-terminal" evidence="7">
    <location>
        <begin position="158"/>
        <end position="374"/>
    </location>
</feature>
<gene>
    <name evidence="8" type="ORF">C2E21_0346</name>
</gene>
<evidence type="ECO:0000256" key="3">
    <source>
        <dbReference type="ARBA" id="ARBA00022692"/>
    </source>
</evidence>
<sequence length="485" mass="50191">MQCGAAVARALAEPCCSGRRLEAAQPRHNSVLLPARRAGRAGRRQLRAAALLGELDLPAAAGSLQASLPHLTHLPAAAADQLAALAAQPGVGHDTLVQLLALGDAAAQRIADLADAAAAAAEPAKKDNGWLQPLVTALETVLTFIEEGLKKLNVPYSYGWSIVALTAVIKLVTFPLTKKQVESALNIQKLKPQIDAIKAQYGENKDAITRETQALYDKAGIDPLAGCLPSLATIPIFIGLFRSLQDFASQEEAGSAAFYWIPSLAGPTSVAAQKAGAGTAWLFPFVDGAPPIGWDLASRYLALPIALVVAQYISNAIVQPPQTDDSDAAKFSQNLVKVLPLMIGWFALNVPSGLSLYYFANTVFTAGQQIYLKKLGGANLAEYDLGPIELGKARRTGTVAESVASLDAGDAATAQNGAAAAATAAAGESGTAASLASVSMSATASFGDEAEVAGTAALAATAAPAAPTINRRCKRRRRELLEVAA</sequence>
<comment type="similarity">
    <text evidence="6">Belongs to the OXA1/ALB3/YidC family.</text>
</comment>
<comment type="subcellular location">
    <subcellularLocation>
        <location evidence="1 6">Membrane</location>
        <topology evidence="1 6">Multi-pass membrane protein</topology>
    </subcellularLocation>
</comment>
<proteinExistence type="inferred from homology"/>
<comment type="similarity">
    <text evidence="2">Belongs to the OXA1/ALB3/YidC (TC 2.A.9.2) family.</text>
</comment>
<dbReference type="STRING" id="3076.A0A2P6U4I8"/>
<dbReference type="GO" id="GO:0072598">
    <property type="term" value="P:protein localization to chloroplast"/>
    <property type="evidence" value="ECO:0007669"/>
    <property type="project" value="TreeGrafter"/>
</dbReference>
<dbReference type="NCBIfam" id="TIGR03592">
    <property type="entry name" value="yidC_oxa1_cterm"/>
    <property type="match status" value="1"/>
</dbReference>
<protein>
    <submittedName>
        <fullName evidence="8">Inner membrane PPF-chloroplastic-like</fullName>
    </submittedName>
</protein>
<dbReference type="GO" id="GO:0051205">
    <property type="term" value="P:protein insertion into membrane"/>
    <property type="evidence" value="ECO:0007669"/>
    <property type="project" value="TreeGrafter"/>
</dbReference>
<reference evidence="8 9" key="1">
    <citation type="journal article" date="2018" name="Plant J.">
        <title>Genome sequences of Chlorella sorokiniana UTEX 1602 and Micractinium conductrix SAG 241.80: implications to maltose excretion by a green alga.</title>
        <authorList>
            <person name="Arriola M.B."/>
            <person name="Velmurugan N."/>
            <person name="Zhang Y."/>
            <person name="Plunkett M.H."/>
            <person name="Hondzo H."/>
            <person name="Barney B.M."/>
        </authorList>
    </citation>
    <scope>NUCLEOTIDE SEQUENCE [LARGE SCALE GENOMIC DNA]</scope>
    <source>
        <strain evidence="9">UTEX 1602</strain>
    </source>
</reference>
<dbReference type="InterPro" id="IPR001708">
    <property type="entry name" value="YidC/ALB3/OXA1/COX18"/>
</dbReference>
<dbReference type="GO" id="GO:0009535">
    <property type="term" value="C:chloroplast thylakoid membrane"/>
    <property type="evidence" value="ECO:0007669"/>
    <property type="project" value="TreeGrafter"/>
</dbReference>
<keyword evidence="5" id="KW-0472">Membrane</keyword>